<organism evidence="7 8">
    <name type="scientific">Schistosoma haematobium</name>
    <name type="common">Blood fluke</name>
    <dbReference type="NCBI Taxonomy" id="6185"/>
    <lineage>
        <taxon>Eukaryota</taxon>
        <taxon>Metazoa</taxon>
        <taxon>Spiralia</taxon>
        <taxon>Lophotrochozoa</taxon>
        <taxon>Platyhelminthes</taxon>
        <taxon>Trematoda</taxon>
        <taxon>Digenea</taxon>
        <taxon>Strigeidida</taxon>
        <taxon>Schistosomatoidea</taxon>
        <taxon>Schistosomatidae</taxon>
        <taxon>Schistosoma</taxon>
    </lineage>
</organism>
<sequence length="977" mass="111059">MLSDDAILPGFGSLSLSDNPTGWGPTDIPEEFRNMPFQPFSKDTRLGRVADWSGNIFQDMKNKGRYVTQSVGSQYAYYHDEDDSNFQLVSSVRETKTPAIRQRYRFPMRGRRGLGGPGSGYSWAGGRSGYQMIGNQGGVVNRKLRSASDRERMMLQQNRRWQHWGPQGVGQRRGGTQGWRSNTGAWGSNIDRRQAHRAVRDASIQIKDNWTMLEELDFARLAKLALPNVKEPIDKVNCGEMEYYDKSYDRVSTRNERPLVRVNRVLHTVTTSRDPVIHRLASDSVGKVYCTDTIAAMIMCCTRSVYPWDLIVQRIQDRLFFDKREDTESDFVSVCETATEPPNEEPGHINSPQRLALEATFINTNLSQQMLLMGGKTYSFPEENPFKDDEEEDEDSPNPSQNKNHEGGKEELGSVGYRYRIFDLGNDVQMVIRCEVNGVLQPTNDDQPASPQFVCIRALNEFDSRYCGGVDWRTKLDTQRGAVLAAEIKNNAFKLAGWTVCSILSGADQLKLGFVSRVNPRDSSRHVILGTQQFKPSEFANQLNLNMDNAWGILRCVVDFFMKMPEGKYLMLKDPNKPVLRIYSVPQDASDSDESEDGISEEEAVIVEQQNSEPSKTEMKRQKDVQLESKPKIQKRTDFLNDLDGLLVSSKNFNKLFVQKTSQEWIKTQVEKLVQSHIHLFRFIEVLTNLVVSGNHHPHVVQQVLVWLDYCLQHHSTSTQTPEIQKVLKNLCSYYYETCGVGNMFLRAANRGSAMENWSNVQKFISHFPRRFYYPVLPKTKFVYIDDESNPTGKSNAPLNLHSSENNEENLDILNDEYLDVDTMSSLMKDDSEYEQESLYQSVEESDAGVFDVNEPLSPDAEQFLNSMNDDWGDEIISSEAESDSDKFIYPEIKDSEDDLSVSTEISSTSVNTSLFPDVTEQLGTVGNDCDVNNGEKNEKVVKPKASKPNYSTLSQSPNNRQKNRRSSSRITTCQKH</sequence>
<comment type="domain">
    <text evidence="5">The RNA gate region regulates mRNA cap recognition to prevent promiscuous mRNA-binding before assembly of eif3d into the full eukaryotic translation initiation factor 3 (eIF-3) complex.</text>
</comment>
<evidence type="ECO:0000256" key="4">
    <source>
        <dbReference type="ARBA" id="ARBA00022917"/>
    </source>
</evidence>
<dbReference type="GO" id="GO:0001732">
    <property type="term" value="P:formation of cytoplasmic translation initiation complex"/>
    <property type="evidence" value="ECO:0007669"/>
    <property type="project" value="UniProtKB-UniRule"/>
</dbReference>
<evidence type="ECO:0000313" key="7">
    <source>
        <dbReference type="EMBL" id="KAH9580703.1"/>
    </source>
</evidence>
<protein>
    <recommendedName>
        <fullName evidence="5">Eukaryotic translation initiation factor 3 subunit D</fullName>
        <shortName evidence="5">eIF3d</shortName>
    </recommendedName>
    <alternativeName>
        <fullName evidence="5">Eukaryotic translation initiation factor 3 subunit 7</fullName>
    </alternativeName>
</protein>
<reference evidence="7" key="4">
    <citation type="journal article" date="2022" name="PLoS Pathog.">
        <title>Chromosome-level genome of Schistosoma haematobium underpins genome-wide explorations of molecular variation.</title>
        <authorList>
            <person name="Stroehlein A.J."/>
            <person name="Korhonen P.K."/>
            <person name="Lee V.V."/>
            <person name="Ralph S.A."/>
            <person name="Mentink-Kane M."/>
            <person name="You H."/>
            <person name="McManus D.P."/>
            <person name="Tchuente L.T."/>
            <person name="Stothard J.R."/>
            <person name="Kaur P."/>
            <person name="Dudchenko O."/>
            <person name="Aiden E.L."/>
            <person name="Yang B."/>
            <person name="Yang H."/>
            <person name="Emery A.M."/>
            <person name="Webster B.L."/>
            <person name="Brindley P.J."/>
            <person name="Rollinson D."/>
            <person name="Chang B.C.H."/>
            <person name="Gasser R.B."/>
            <person name="Young N.D."/>
        </authorList>
    </citation>
    <scope>NUCLEOTIDE SEQUENCE</scope>
</reference>
<dbReference type="GO" id="GO:0005852">
    <property type="term" value="C:eukaryotic translation initiation factor 3 complex"/>
    <property type="evidence" value="ECO:0007669"/>
    <property type="project" value="UniProtKB-UniRule"/>
</dbReference>
<feature type="region of interest" description="Disordered" evidence="6">
    <location>
        <begin position="926"/>
        <end position="977"/>
    </location>
</feature>
<dbReference type="GO" id="GO:0016282">
    <property type="term" value="C:eukaryotic 43S preinitiation complex"/>
    <property type="evidence" value="ECO:0007669"/>
    <property type="project" value="UniProtKB-UniRule"/>
</dbReference>
<reference evidence="7" key="2">
    <citation type="journal article" date="2019" name="Gigascience">
        <title>High-quality Schistosoma haematobium genome achieved by single-molecule and long-range sequencing.</title>
        <authorList>
            <person name="Stroehlein A.J."/>
            <person name="Korhonen P.K."/>
            <person name="Chong T.M."/>
            <person name="Lim Y.L."/>
            <person name="Chan K.G."/>
            <person name="Webster B."/>
            <person name="Rollinson D."/>
            <person name="Brindley P.J."/>
            <person name="Gasser R.B."/>
            <person name="Young N.D."/>
        </authorList>
    </citation>
    <scope>NUCLEOTIDE SEQUENCE</scope>
</reference>
<feature type="region of interest" description="Disordered" evidence="6">
    <location>
        <begin position="163"/>
        <end position="187"/>
    </location>
</feature>
<dbReference type="Proteomes" id="UP000471633">
    <property type="component" value="Unassembled WGS sequence"/>
</dbReference>
<dbReference type="RefSeq" id="XP_035587712.1">
    <property type="nucleotide sequence ID" value="XM_035734376.2"/>
</dbReference>
<evidence type="ECO:0000256" key="6">
    <source>
        <dbReference type="SAM" id="MobiDB-lite"/>
    </source>
</evidence>
<dbReference type="HAMAP" id="MF_03003">
    <property type="entry name" value="eIF3d"/>
    <property type="match status" value="1"/>
</dbReference>
<gene>
    <name evidence="7" type="primary">EIF3D_1</name>
    <name evidence="7" type="ORF">MS3_00009267</name>
</gene>
<comment type="similarity">
    <text evidence="5">Belongs to the eIF-3 subunit D family.</text>
</comment>
<dbReference type="InterPro" id="IPR007783">
    <property type="entry name" value="eIF3d"/>
</dbReference>
<dbReference type="GO" id="GO:0003743">
    <property type="term" value="F:translation initiation factor activity"/>
    <property type="evidence" value="ECO:0007669"/>
    <property type="project" value="UniProtKB-UniRule"/>
</dbReference>
<dbReference type="KEGG" id="shx:MS3_00009267"/>
<reference evidence="7" key="1">
    <citation type="journal article" date="2012" name="Nat. Genet.">
        <title>Whole-genome sequence of Schistosoma haematobium.</title>
        <authorList>
            <person name="Young N.D."/>
            <person name="Jex A.R."/>
            <person name="Li B."/>
            <person name="Liu S."/>
            <person name="Yang L."/>
            <person name="Xiong Z."/>
            <person name="Li Y."/>
            <person name="Cantacessi C."/>
            <person name="Hall R.S."/>
            <person name="Xu X."/>
            <person name="Chen F."/>
            <person name="Wu X."/>
            <person name="Zerlotini A."/>
            <person name="Oliveira G."/>
            <person name="Hofmann A."/>
            <person name="Zhang G."/>
            <person name="Fang X."/>
            <person name="Kang Y."/>
            <person name="Campbell B.E."/>
            <person name="Loukas A."/>
            <person name="Ranganathan S."/>
            <person name="Rollinson D."/>
            <person name="Rinaldi G."/>
            <person name="Brindley P.J."/>
            <person name="Yang H."/>
            <person name="Wang J."/>
            <person name="Wang J."/>
            <person name="Gasser R.B."/>
        </authorList>
    </citation>
    <scope>NUCLEOTIDE SEQUENCE</scope>
</reference>
<dbReference type="CTD" id="24591562"/>
<keyword evidence="1 5" id="KW-0963">Cytoplasm</keyword>
<comment type="function">
    <text evidence="5">mRNA cap-binding component of the eukaryotic translation initiation factor 3 (eIF-3) complex, which is involved in protein synthesis of a specialized repertoire of mRNAs and, together with other initiation factors, stimulates binding of mRNA and methionyl-tRNAi to the 40S ribosome. The eIF-3 complex specifically targets and initiates translation of a subset of mRNAs involved in cell proliferation. In the eIF-3 complex, eif3d specifically recognizes and binds the 7-methylguanosine cap of a subset of mRNAs.</text>
</comment>
<name>A0A6A5D9Q9_SCHHA</name>
<evidence type="ECO:0000256" key="1">
    <source>
        <dbReference type="ARBA" id="ARBA00022490"/>
    </source>
</evidence>
<reference evidence="7" key="3">
    <citation type="submission" date="2021-06" db="EMBL/GenBank/DDBJ databases">
        <title>Chromosome-level genome assembly for S. haematobium.</title>
        <authorList>
            <person name="Stroehlein A.J."/>
        </authorList>
    </citation>
    <scope>NUCLEOTIDE SEQUENCE</scope>
</reference>
<comment type="subunit">
    <text evidence="5">Component of the eukaryotic translation initiation factor 3 (eIF-3) complex.</text>
</comment>
<dbReference type="GO" id="GO:0098808">
    <property type="term" value="F:mRNA cap binding"/>
    <property type="evidence" value="ECO:0007669"/>
    <property type="project" value="UniProtKB-UniRule"/>
</dbReference>
<feature type="region of interest" description="Disordered" evidence="6">
    <location>
        <begin position="381"/>
        <end position="410"/>
    </location>
</feature>
<feature type="region of interest" description="RNA gate" evidence="5">
    <location>
        <begin position="328"/>
        <end position="342"/>
    </location>
</feature>
<dbReference type="Pfam" id="PF05091">
    <property type="entry name" value="eIF-3_zeta"/>
    <property type="match status" value="1"/>
</dbReference>
<feature type="compositionally biased region" description="Gly residues" evidence="6">
    <location>
        <begin position="167"/>
        <end position="177"/>
    </location>
</feature>
<dbReference type="PANTHER" id="PTHR12399:SF0">
    <property type="entry name" value="EUKARYOTIC TRANSLATION INITIATION FACTOR 3 SUBUNIT D"/>
    <property type="match status" value="1"/>
</dbReference>
<keyword evidence="8" id="KW-1185">Reference proteome</keyword>
<accession>A0A6A5D9Q9</accession>
<evidence type="ECO:0000256" key="2">
    <source>
        <dbReference type="ARBA" id="ARBA00022540"/>
    </source>
</evidence>
<comment type="caution">
    <text evidence="7">The sequence shown here is derived from an EMBL/GenBank/DDBJ whole genome shotgun (WGS) entry which is preliminary data.</text>
</comment>
<dbReference type="GeneID" id="24591562"/>
<evidence type="ECO:0000256" key="3">
    <source>
        <dbReference type="ARBA" id="ARBA00022884"/>
    </source>
</evidence>
<dbReference type="GO" id="GO:0002191">
    <property type="term" value="P:cap-dependent translational initiation"/>
    <property type="evidence" value="ECO:0007669"/>
    <property type="project" value="UniProtKB-UniRule"/>
</dbReference>
<proteinExistence type="inferred from homology"/>
<evidence type="ECO:0000313" key="8">
    <source>
        <dbReference type="Proteomes" id="UP000471633"/>
    </source>
</evidence>
<evidence type="ECO:0000256" key="5">
    <source>
        <dbReference type="HAMAP-Rule" id="MF_03003"/>
    </source>
</evidence>
<keyword evidence="2 5" id="KW-0396">Initiation factor</keyword>
<dbReference type="GO" id="GO:0033290">
    <property type="term" value="C:eukaryotic 48S preinitiation complex"/>
    <property type="evidence" value="ECO:0007669"/>
    <property type="project" value="UniProtKB-UniRule"/>
</dbReference>
<keyword evidence="4 5" id="KW-0648">Protein biosynthesis</keyword>
<dbReference type="EMBL" id="AMPZ03000007">
    <property type="protein sequence ID" value="KAH9580703.1"/>
    <property type="molecule type" value="Genomic_DNA"/>
</dbReference>
<dbReference type="AlphaFoldDB" id="A0A6A5D9Q9"/>
<keyword evidence="3" id="KW-0694">RNA-binding</keyword>
<dbReference type="PANTHER" id="PTHR12399">
    <property type="entry name" value="EUKARYOTIC TRANSLATION INITIATION FACTOR 3 SUBUNIT 7"/>
    <property type="match status" value="1"/>
</dbReference>
<comment type="subcellular location">
    <subcellularLocation>
        <location evidence="5">Cytoplasm</location>
    </subcellularLocation>
</comment>